<dbReference type="EMBL" id="GGEC01055533">
    <property type="protein sequence ID" value="MBX36017.1"/>
    <property type="molecule type" value="Transcribed_RNA"/>
</dbReference>
<evidence type="ECO:0000256" key="1">
    <source>
        <dbReference type="SAM" id="MobiDB-lite"/>
    </source>
</evidence>
<accession>A0A2P2N0K5</accession>
<evidence type="ECO:0000313" key="2">
    <source>
        <dbReference type="EMBL" id="MBX36017.1"/>
    </source>
</evidence>
<feature type="region of interest" description="Disordered" evidence="1">
    <location>
        <begin position="1"/>
        <end position="40"/>
    </location>
</feature>
<protein>
    <submittedName>
        <fullName evidence="2">Uncharacterized protein</fullName>
    </submittedName>
</protein>
<proteinExistence type="predicted"/>
<feature type="compositionally biased region" description="Basic residues" evidence="1">
    <location>
        <begin position="8"/>
        <end position="20"/>
    </location>
</feature>
<dbReference type="AlphaFoldDB" id="A0A2P2N0K5"/>
<name>A0A2P2N0K5_RHIMU</name>
<organism evidence="2">
    <name type="scientific">Rhizophora mucronata</name>
    <name type="common">Asiatic mangrove</name>
    <dbReference type="NCBI Taxonomy" id="61149"/>
    <lineage>
        <taxon>Eukaryota</taxon>
        <taxon>Viridiplantae</taxon>
        <taxon>Streptophyta</taxon>
        <taxon>Embryophyta</taxon>
        <taxon>Tracheophyta</taxon>
        <taxon>Spermatophyta</taxon>
        <taxon>Magnoliopsida</taxon>
        <taxon>eudicotyledons</taxon>
        <taxon>Gunneridae</taxon>
        <taxon>Pentapetalae</taxon>
        <taxon>rosids</taxon>
        <taxon>fabids</taxon>
        <taxon>Malpighiales</taxon>
        <taxon>Rhizophoraceae</taxon>
        <taxon>Rhizophora</taxon>
    </lineage>
</organism>
<sequence length="40" mass="4679">MTKENHNDKHKKNSSNRWSKKIAALQTRQNSACTVHHHDP</sequence>
<reference evidence="2" key="1">
    <citation type="submission" date="2018-02" db="EMBL/GenBank/DDBJ databases">
        <title>Rhizophora mucronata_Transcriptome.</title>
        <authorList>
            <person name="Meera S.P."/>
            <person name="Sreeshan A."/>
            <person name="Augustine A."/>
        </authorList>
    </citation>
    <scope>NUCLEOTIDE SEQUENCE</scope>
    <source>
        <tissue evidence="2">Leaf</tissue>
    </source>
</reference>